<protein>
    <submittedName>
        <fullName evidence="3">2-haloacid dehalogenase</fullName>
    </submittedName>
</protein>
<evidence type="ECO:0000256" key="2">
    <source>
        <dbReference type="ARBA" id="ARBA00022801"/>
    </source>
</evidence>
<dbReference type="InterPro" id="IPR023198">
    <property type="entry name" value="PGP-like_dom2"/>
</dbReference>
<evidence type="ECO:0000313" key="4">
    <source>
        <dbReference type="Proteomes" id="UP000182375"/>
    </source>
</evidence>
<dbReference type="SFLD" id="SFLDG01129">
    <property type="entry name" value="C1.5:_HAD__Beta-PGM__Phosphata"/>
    <property type="match status" value="1"/>
</dbReference>
<dbReference type="Proteomes" id="UP000182375">
    <property type="component" value="Unassembled WGS sequence"/>
</dbReference>
<dbReference type="InterPro" id="IPR023214">
    <property type="entry name" value="HAD_sf"/>
</dbReference>
<dbReference type="InterPro" id="IPR036412">
    <property type="entry name" value="HAD-like_sf"/>
</dbReference>
<dbReference type="Gene3D" id="1.10.150.240">
    <property type="entry name" value="Putative phosphatase, domain 2"/>
    <property type="match status" value="1"/>
</dbReference>
<dbReference type="GO" id="GO:0019120">
    <property type="term" value="F:hydrolase activity, acting on acid halide bonds, in C-halide compounds"/>
    <property type="evidence" value="ECO:0007669"/>
    <property type="project" value="InterPro"/>
</dbReference>
<dbReference type="Gene3D" id="3.40.50.1000">
    <property type="entry name" value="HAD superfamily/HAD-like"/>
    <property type="match status" value="1"/>
</dbReference>
<organism evidence="3 4">
    <name type="scientific">Streptomyces misionensis</name>
    <dbReference type="NCBI Taxonomy" id="67331"/>
    <lineage>
        <taxon>Bacteria</taxon>
        <taxon>Bacillati</taxon>
        <taxon>Actinomycetota</taxon>
        <taxon>Actinomycetes</taxon>
        <taxon>Kitasatosporales</taxon>
        <taxon>Streptomycetaceae</taxon>
        <taxon>Streptomyces</taxon>
    </lineage>
</organism>
<sequence length="232" mass="24167">MSADLPVLVFDVNETLTDMAPLAGRFTEAGLSAHLLPAWFAGVLRDGTALTLAGGHASFAAVAREGLLALAAGERAVPDPERAADHVLSGLPELPVHPDVPEGVRALRSAGFRLATLTNGAAATTRAVLDRAGLTGLFEAHLDVTAPARWKPAPEAYAHALRVLAVPASAALLVAVHPWDVDGASRAGLRTGWLCRTPRPYPATHRPADVTAASLPELAERLLTWRPPGGPP</sequence>
<dbReference type="STRING" id="67331.SAMN04490357_0966"/>
<dbReference type="SUPFAM" id="SSF56784">
    <property type="entry name" value="HAD-like"/>
    <property type="match status" value="1"/>
</dbReference>
<dbReference type="InterPro" id="IPR006328">
    <property type="entry name" value="2-HAD"/>
</dbReference>
<gene>
    <name evidence="3" type="ORF">SAMN04490357_0966</name>
</gene>
<dbReference type="NCBIfam" id="TIGR01428">
    <property type="entry name" value="HAD_type_II"/>
    <property type="match status" value="1"/>
</dbReference>
<dbReference type="GeneID" id="95510215"/>
<proteinExistence type="inferred from homology"/>
<reference evidence="3 4" key="1">
    <citation type="submission" date="2016-10" db="EMBL/GenBank/DDBJ databases">
        <authorList>
            <person name="de Groot N.N."/>
        </authorList>
    </citation>
    <scope>NUCLEOTIDE SEQUENCE [LARGE SCALE GENOMIC DNA]</scope>
    <source>
        <strain evidence="3 4">DSM 40306</strain>
    </source>
</reference>
<dbReference type="PANTHER" id="PTHR43316">
    <property type="entry name" value="HYDROLASE, HALOACID DELAHOGENASE-RELATED"/>
    <property type="match status" value="1"/>
</dbReference>
<dbReference type="SFLD" id="SFLDS00003">
    <property type="entry name" value="Haloacid_Dehalogenase"/>
    <property type="match status" value="1"/>
</dbReference>
<dbReference type="InterPro" id="IPR051540">
    <property type="entry name" value="S-2-haloacid_dehalogenase"/>
</dbReference>
<dbReference type="CDD" id="cd02588">
    <property type="entry name" value="HAD_L2-DEX"/>
    <property type="match status" value="1"/>
</dbReference>
<dbReference type="PANTHER" id="PTHR43316:SF3">
    <property type="entry name" value="HALOACID DEHALOGENASE, TYPE II (AFU_ORTHOLOGUE AFUA_2G07750)-RELATED"/>
    <property type="match status" value="1"/>
</dbReference>
<dbReference type="PRINTS" id="PR00413">
    <property type="entry name" value="HADHALOGNASE"/>
</dbReference>
<evidence type="ECO:0000313" key="3">
    <source>
        <dbReference type="EMBL" id="SEC01504.1"/>
    </source>
</evidence>
<dbReference type="RefSeq" id="WP_074990856.1">
    <property type="nucleotide sequence ID" value="NZ_FNTD01000004.1"/>
</dbReference>
<comment type="similarity">
    <text evidence="1">Belongs to the HAD-like hydrolase superfamily. S-2-haloalkanoic acid dehalogenase family.</text>
</comment>
<accession>A0A1H4P2G6</accession>
<dbReference type="AlphaFoldDB" id="A0A1H4P2G6"/>
<name>A0A1H4P2G6_9ACTN</name>
<evidence type="ECO:0000256" key="1">
    <source>
        <dbReference type="ARBA" id="ARBA00008106"/>
    </source>
</evidence>
<dbReference type="Pfam" id="PF00702">
    <property type="entry name" value="Hydrolase"/>
    <property type="match status" value="1"/>
</dbReference>
<dbReference type="EMBL" id="FNTD01000004">
    <property type="protein sequence ID" value="SEC01504.1"/>
    <property type="molecule type" value="Genomic_DNA"/>
</dbReference>
<dbReference type="InterPro" id="IPR006439">
    <property type="entry name" value="HAD-SF_hydro_IA"/>
</dbReference>
<keyword evidence="2" id="KW-0378">Hydrolase</keyword>